<gene>
    <name evidence="1" type="ORF">HMPREF1536_04420</name>
</gene>
<reference evidence="1 2" key="1">
    <citation type="submission" date="2013-04" db="EMBL/GenBank/DDBJ databases">
        <title>The Genome Sequence of Parabacteroides gordonii DSM 23371.</title>
        <authorList>
            <consortium name="The Broad Institute Genomics Platform"/>
            <person name="Earl A."/>
            <person name="Ward D."/>
            <person name="Feldgarden M."/>
            <person name="Gevers D."/>
            <person name="Martens E."/>
            <person name="Sakamoto M."/>
            <person name="Benno Y."/>
            <person name="Suzuki N."/>
            <person name="Matsunaga N."/>
            <person name="Koshihara K."/>
            <person name="Seki M."/>
            <person name="Komiya H."/>
            <person name="Walker B."/>
            <person name="Young S."/>
            <person name="Zeng Q."/>
            <person name="Gargeya S."/>
            <person name="Fitzgerald M."/>
            <person name="Haas B."/>
            <person name="Abouelleil A."/>
            <person name="Allen A.W."/>
            <person name="Alvarado L."/>
            <person name="Arachchi H.M."/>
            <person name="Berlin A.M."/>
            <person name="Chapman S.B."/>
            <person name="Gainer-Dewar J."/>
            <person name="Goldberg J."/>
            <person name="Griggs A."/>
            <person name="Gujja S."/>
            <person name="Hansen M."/>
            <person name="Howarth C."/>
            <person name="Imamovic A."/>
            <person name="Ireland A."/>
            <person name="Larimer J."/>
            <person name="McCowan C."/>
            <person name="Murphy C."/>
            <person name="Pearson M."/>
            <person name="Poon T.W."/>
            <person name="Priest M."/>
            <person name="Roberts A."/>
            <person name="Saif S."/>
            <person name="Shea T."/>
            <person name="Sisk P."/>
            <person name="Sykes S."/>
            <person name="Wortman J."/>
            <person name="Nusbaum C."/>
            <person name="Birren B."/>
        </authorList>
    </citation>
    <scope>NUCLEOTIDE SEQUENCE [LARGE SCALE GENOMIC DNA]</scope>
    <source>
        <strain evidence="1 2">MS-1</strain>
    </source>
</reference>
<protein>
    <submittedName>
        <fullName evidence="1">Uncharacterized protein</fullName>
    </submittedName>
</protein>
<accession>A0A0F5IUX6</accession>
<dbReference type="Proteomes" id="UP000033035">
    <property type="component" value="Unassembled WGS sequence"/>
</dbReference>
<dbReference type="AlphaFoldDB" id="A0A0F5IUX6"/>
<dbReference type="HOGENOM" id="CLU_186868_0_0_10"/>
<sequence>MTKIMKTLWDESSELTDEGMSVDNSITGNTYTADDIKDVTETIEGGNQEADDFNEKDDVV</sequence>
<name>A0A0F5IUX6_9BACT</name>
<organism evidence="1 2">
    <name type="scientific">Parabacteroides gordonii MS-1 = DSM 23371</name>
    <dbReference type="NCBI Taxonomy" id="1203610"/>
    <lineage>
        <taxon>Bacteria</taxon>
        <taxon>Pseudomonadati</taxon>
        <taxon>Bacteroidota</taxon>
        <taxon>Bacteroidia</taxon>
        <taxon>Bacteroidales</taxon>
        <taxon>Tannerellaceae</taxon>
        <taxon>Parabacteroides</taxon>
    </lineage>
</organism>
<proteinExistence type="predicted"/>
<evidence type="ECO:0000313" key="2">
    <source>
        <dbReference type="Proteomes" id="UP000033035"/>
    </source>
</evidence>
<dbReference type="RefSeq" id="WP_028729086.1">
    <property type="nucleotide sequence ID" value="NZ_KE386763.1"/>
</dbReference>
<dbReference type="STRING" id="1203610.HMPREF1536_04420"/>
<dbReference type="PATRIC" id="fig|1203610.3.peg.4502"/>
<keyword evidence="2" id="KW-1185">Reference proteome</keyword>
<comment type="caution">
    <text evidence="1">The sequence shown here is derived from an EMBL/GenBank/DDBJ whole genome shotgun (WGS) entry which is preliminary data.</text>
</comment>
<evidence type="ECO:0000313" key="1">
    <source>
        <dbReference type="EMBL" id="KKB49356.1"/>
    </source>
</evidence>
<dbReference type="EMBL" id="AQHW01000025">
    <property type="protein sequence ID" value="KKB49356.1"/>
    <property type="molecule type" value="Genomic_DNA"/>
</dbReference>